<organism evidence="2 3">
    <name type="scientific">Mesobacillus foraminis</name>
    <dbReference type="NCBI Taxonomy" id="279826"/>
    <lineage>
        <taxon>Bacteria</taxon>
        <taxon>Bacillati</taxon>
        <taxon>Bacillota</taxon>
        <taxon>Bacilli</taxon>
        <taxon>Bacillales</taxon>
        <taxon>Bacillaceae</taxon>
        <taxon>Mesobacillus</taxon>
    </lineage>
</organism>
<evidence type="ECO:0000313" key="3">
    <source>
        <dbReference type="Proteomes" id="UP000295689"/>
    </source>
</evidence>
<keyword evidence="1" id="KW-0812">Transmembrane</keyword>
<keyword evidence="1" id="KW-0472">Membrane</keyword>
<name>A0A4R2B821_9BACI</name>
<feature type="transmembrane region" description="Helical" evidence="1">
    <location>
        <begin position="13"/>
        <end position="35"/>
    </location>
</feature>
<dbReference type="EMBL" id="SLVV01000009">
    <property type="protein sequence ID" value="TCN22887.1"/>
    <property type="molecule type" value="Genomic_DNA"/>
</dbReference>
<evidence type="ECO:0000256" key="1">
    <source>
        <dbReference type="SAM" id="Phobius"/>
    </source>
</evidence>
<accession>A0A4R2B821</accession>
<dbReference type="Proteomes" id="UP000295689">
    <property type="component" value="Unassembled WGS sequence"/>
</dbReference>
<keyword evidence="3" id="KW-1185">Reference proteome</keyword>
<protein>
    <recommendedName>
        <fullName evidence="4">Competence protein ComGE</fullName>
    </recommendedName>
</protein>
<evidence type="ECO:0008006" key="4">
    <source>
        <dbReference type="Google" id="ProtNLM"/>
    </source>
</evidence>
<gene>
    <name evidence="2" type="ORF">EV146_10940</name>
</gene>
<dbReference type="AlphaFoldDB" id="A0A4R2B821"/>
<sequence length="111" mass="12598">MWLNNKGFFMSELLLSLSAWLMATGILLPIAITLLGHSMQIRQEADALHLLYDRLQEMKLTPEPLEDSSIERNGRVFRVKVGAADQESRVKVCVEFDGFNKTSSFKCAYSE</sequence>
<evidence type="ECO:0000313" key="2">
    <source>
        <dbReference type="EMBL" id="TCN22887.1"/>
    </source>
</evidence>
<keyword evidence="1" id="KW-1133">Transmembrane helix</keyword>
<proteinExistence type="predicted"/>
<comment type="caution">
    <text evidence="2">The sequence shown here is derived from an EMBL/GenBank/DDBJ whole genome shotgun (WGS) entry which is preliminary data.</text>
</comment>
<reference evidence="2 3" key="1">
    <citation type="journal article" date="2015" name="Stand. Genomic Sci.">
        <title>Genomic Encyclopedia of Bacterial and Archaeal Type Strains, Phase III: the genomes of soil and plant-associated and newly described type strains.</title>
        <authorList>
            <person name="Whitman W.B."/>
            <person name="Woyke T."/>
            <person name="Klenk H.P."/>
            <person name="Zhou Y."/>
            <person name="Lilburn T.G."/>
            <person name="Beck B.J."/>
            <person name="De Vos P."/>
            <person name="Vandamme P."/>
            <person name="Eisen J.A."/>
            <person name="Garrity G."/>
            <person name="Hugenholtz P."/>
            <person name="Kyrpides N.C."/>
        </authorList>
    </citation>
    <scope>NUCLEOTIDE SEQUENCE [LARGE SCALE GENOMIC DNA]</scope>
    <source>
        <strain evidence="2 3">CV53</strain>
    </source>
</reference>